<evidence type="ECO:0000313" key="9">
    <source>
        <dbReference type="Proteomes" id="UP000287519"/>
    </source>
</evidence>
<comment type="caution">
    <text evidence="8">The sequence shown here is derived from an EMBL/GenBank/DDBJ whole genome shotgun (WGS) entry which is preliminary data.</text>
</comment>
<gene>
    <name evidence="8" type="ORF">Rhow_004624</name>
</gene>
<dbReference type="PANTHER" id="PTHR30461:SF2">
    <property type="entry name" value="SERINE RECOMBINASE PINE-RELATED"/>
    <property type="match status" value="1"/>
</dbReference>
<proteinExistence type="inferred from homology"/>
<dbReference type="Proteomes" id="UP000287519">
    <property type="component" value="Unassembled WGS sequence"/>
</dbReference>
<keyword evidence="9" id="KW-1185">Reference proteome</keyword>
<comment type="similarity">
    <text evidence="1">Belongs to the site-specific recombinase resolvase family.</text>
</comment>
<dbReference type="PROSITE" id="PS00398">
    <property type="entry name" value="RECOMBINASES_2"/>
    <property type="match status" value="1"/>
</dbReference>
<sequence length="202" mass="22571">MSIIGYARVSTLEQNPELQEHALREAGAIKIFTDYESGTKTARPELDKCLNYLRDNDGDVLVVWKLDRLGRSMRHVIETVHNLGERGIQFRSLTEGFDTTTPGGEFLFHIMAALAQMERRMIIERTRAGLDAAARQGRRGGRPTVMDADRTELARALRTQGNPSSAVSGHTRGFQSAFALIEAFRVLADHEKAWAHDLPCHA</sequence>
<dbReference type="FunFam" id="3.40.50.1390:FF:000001">
    <property type="entry name" value="DNA recombinase"/>
    <property type="match status" value="1"/>
</dbReference>
<protein>
    <submittedName>
        <fullName evidence="8">DNA-invertase</fullName>
    </submittedName>
</protein>
<dbReference type="AlphaFoldDB" id="A0A402CBM1"/>
<dbReference type="InterPro" id="IPR050639">
    <property type="entry name" value="SSR_resolvase"/>
</dbReference>
<feature type="domain" description="Resolvase/invertase-type recombinase catalytic" evidence="7">
    <location>
        <begin position="2"/>
        <end position="137"/>
    </location>
</feature>
<dbReference type="SUPFAM" id="SSF53041">
    <property type="entry name" value="Resolvase-like"/>
    <property type="match status" value="1"/>
</dbReference>
<dbReference type="GO" id="GO:0015074">
    <property type="term" value="P:DNA integration"/>
    <property type="evidence" value="ECO:0007669"/>
    <property type="project" value="UniProtKB-KW"/>
</dbReference>
<keyword evidence="2" id="KW-0229">DNA integration</keyword>
<dbReference type="PANTHER" id="PTHR30461">
    <property type="entry name" value="DNA-INVERTASE FROM LAMBDOID PROPHAGE"/>
    <property type="match status" value="1"/>
</dbReference>
<dbReference type="CDD" id="cd03768">
    <property type="entry name" value="SR_ResInv"/>
    <property type="match status" value="1"/>
</dbReference>
<dbReference type="PROSITE" id="PS00397">
    <property type="entry name" value="RECOMBINASES_1"/>
    <property type="match status" value="1"/>
</dbReference>
<dbReference type="InterPro" id="IPR006118">
    <property type="entry name" value="Recombinase_CS"/>
</dbReference>
<dbReference type="InterPro" id="IPR006119">
    <property type="entry name" value="Resolv_N"/>
</dbReference>
<evidence type="ECO:0000256" key="3">
    <source>
        <dbReference type="ARBA" id="ARBA00023125"/>
    </source>
</evidence>
<keyword evidence="4" id="KW-0233">DNA recombination</keyword>
<accession>A0A402CBM1</accession>
<evidence type="ECO:0000256" key="4">
    <source>
        <dbReference type="ARBA" id="ARBA00023172"/>
    </source>
</evidence>
<evidence type="ECO:0000256" key="6">
    <source>
        <dbReference type="PROSITE-ProRule" id="PRU10137"/>
    </source>
</evidence>
<name>A0A402CBM1_RHOWR</name>
<keyword evidence="3" id="KW-0238">DNA-binding</keyword>
<dbReference type="SMART" id="SM00857">
    <property type="entry name" value="Resolvase"/>
    <property type="match status" value="1"/>
</dbReference>
<evidence type="ECO:0000313" key="8">
    <source>
        <dbReference type="EMBL" id="GCE40981.1"/>
    </source>
</evidence>
<dbReference type="InterPro" id="IPR036162">
    <property type="entry name" value="Resolvase-like_N_sf"/>
</dbReference>
<evidence type="ECO:0000256" key="5">
    <source>
        <dbReference type="PIRSR" id="PIRSR606118-50"/>
    </source>
</evidence>
<organism evidence="8 9">
    <name type="scientific">Rhodococcus wratislaviensis</name>
    <name type="common">Tsukamurella wratislaviensis</name>
    <dbReference type="NCBI Taxonomy" id="44752"/>
    <lineage>
        <taxon>Bacteria</taxon>
        <taxon>Bacillati</taxon>
        <taxon>Actinomycetota</taxon>
        <taxon>Actinomycetes</taxon>
        <taxon>Mycobacteriales</taxon>
        <taxon>Nocardiaceae</taxon>
        <taxon>Rhodococcus</taxon>
    </lineage>
</organism>
<evidence type="ECO:0000256" key="2">
    <source>
        <dbReference type="ARBA" id="ARBA00022908"/>
    </source>
</evidence>
<reference evidence="8 9" key="1">
    <citation type="submission" date="2018-11" db="EMBL/GenBank/DDBJ databases">
        <title>Microbial catabolism of amino acid.</title>
        <authorList>
            <person name="Hibi M."/>
            <person name="Ogawa J."/>
        </authorList>
    </citation>
    <scope>NUCLEOTIDE SEQUENCE [LARGE SCALE GENOMIC DNA]</scope>
    <source>
        <strain evidence="8 9">C31-06</strain>
    </source>
</reference>
<evidence type="ECO:0000259" key="7">
    <source>
        <dbReference type="PROSITE" id="PS51736"/>
    </source>
</evidence>
<dbReference type="Gene3D" id="3.40.50.1390">
    <property type="entry name" value="Resolvase, N-terminal catalytic domain"/>
    <property type="match status" value="1"/>
</dbReference>
<feature type="active site" description="O-(5'-phospho-DNA)-serine intermediate" evidence="5 6">
    <location>
        <position position="10"/>
    </location>
</feature>
<dbReference type="PROSITE" id="PS51736">
    <property type="entry name" value="RECOMBINASES_3"/>
    <property type="match status" value="1"/>
</dbReference>
<dbReference type="GO" id="GO:0000150">
    <property type="term" value="F:DNA strand exchange activity"/>
    <property type="evidence" value="ECO:0007669"/>
    <property type="project" value="InterPro"/>
</dbReference>
<dbReference type="EMBL" id="BHYM01000038">
    <property type="protein sequence ID" value="GCE40981.1"/>
    <property type="molecule type" value="Genomic_DNA"/>
</dbReference>
<dbReference type="RefSeq" id="WP_307720181.1">
    <property type="nucleotide sequence ID" value="NZ_BHYM01000038.1"/>
</dbReference>
<dbReference type="Pfam" id="PF00239">
    <property type="entry name" value="Resolvase"/>
    <property type="match status" value="1"/>
</dbReference>
<evidence type="ECO:0000256" key="1">
    <source>
        <dbReference type="ARBA" id="ARBA00009913"/>
    </source>
</evidence>
<dbReference type="GO" id="GO:0003677">
    <property type="term" value="F:DNA binding"/>
    <property type="evidence" value="ECO:0007669"/>
    <property type="project" value="UniProtKB-KW"/>
</dbReference>